<accession>A0A1Y2HE62</accession>
<evidence type="ECO:0000256" key="5">
    <source>
        <dbReference type="ARBA" id="ARBA00023136"/>
    </source>
</evidence>
<keyword evidence="10" id="KW-1185">Reference proteome</keyword>
<keyword evidence="9" id="KW-0575">Peroxidase</keyword>
<dbReference type="PROSITE" id="PS51257">
    <property type="entry name" value="PROKAR_LIPOPROTEIN"/>
    <property type="match status" value="1"/>
</dbReference>
<name>A0A1Y2HE62_9FUNG</name>
<dbReference type="GO" id="GO:0006644">
    <property type="term" value="P:phospholipid metabolic process"/>
    <property type="evidence" value="ECO:0007669"/>
    <property type="project" value="InterPro"/>
</dbReference>
<dbReference type="InterPro" id="IPR043216">
    <property type="entry name" value="PAP-like"/>
</dbReference>
<feature type="transmembrane region" description="Helical" evidence="6">
    <location>
        <begin position="56"/>
        <end position="73"/>
    </location>
</feature>
<evidence type="ECO:0000256" key="6">
    <source>
        <dbReference type="SAM" id="Phobius"/>
    </source>
</evidence>
<dbReference type="Gene3D" id="1.20.144.10">
    <property type="entry name" value="Phosphatidic acid phosphatase type 2/haloperoxidase"/>
    <property type="match status" value="1"/>
</dbReference>
<feature type="transmembrane region" description="Helical" evidence="6">
    <location>
        <begin position="212"/>
        <end position="230"/>
    </location>
</feature>
<dbReference type="InterPro" id="IPR000326">
    <property type="entry name" value="PAP2/HPO"/>
</dbReference>
<feature type="domain" description="Phosphatidic acid phosphatase type 2/haloperoxidase" evidence="8">
    <location>
        <begin position="91"/>
        <end position="230"/>
    </location>
</feature>
<evidence type="ECO:0000256" key="1">
    <source>
        <dbReference type="ARBA" id="ARBA00004141"/>
    </source>
</evidence>
<evidence type="ECO:0000259" key="8">
    <source>
        <dbReference type="SMART" id="SM00014"/>
    </source>
</evidence>
<evidence type="ECO:0000256" key="4">
    <source>
        <dbReference type="ARBA" id="ARBA00022989"/>
    </source>
</evidence>
<keyword evidence="5 6" id="KW-0472">Membrane</keyword>
<protein>
    <submittedName>
        <fullName evidence="9">Phosphatidic acid phosphatase type 2/haloperoxidase</fullName>
    </submittedName>
</protein>
<dbReference type="EMBL" id="MCFL01000052">
    <property type="protein sequence ID" value="ORZ31983.1"/>
    <property type="molecule type" value="Genomic_DNA"/>
</dbReference>
<dbReference type="GO" id="GO:0008195">
    <property type="term" value="F:phosphatidate phosphatase activity"/>
    <property type="evidence" value="ECO:0007669"/>
    <property type="project" value="TreeGrafter"/>
</dbReference>
<keyword evidence="7" id="KW-0732">Signal</keyword>
<comment type="similarity">
    <text evidence="2">Belongs to the PA-phosphatase related phosphoesterase family.</text>
</comment>
<dbReference type="Proteomes" id="UP000193411">
    <property type="component" value="Unassembled WGS sequence"/>
</dbReference>
<sequence length="318" mass="34495">MSWIIREFLAALLTWVLALSCLLLLPPNTSRSFSISDPSIGFPLKPNTINDGPMALLSILFPIVCILVAESLLPTRRLGNVSYVSRAAPLVLGLLMATAQTEFVTDIVKAFVGEHRPDFLARCQPVLDQASGEYVCTGPKKLVADGFKSFPSGHASLMTSGILFLTLYLRRVLLSPPQPILGTGLSLMVAHLPMVAAFLMSGTRIADNRHDWWDVSAGTLLGIACTWAVFPSYARIARLNETQAPEPSSIAAACSAAPPSAQRLSYHQRQRTSDVDAWRRDSAVVVNKDDLIELRKEATASDVGEGVAVRRKKKGTGR</sequence>
<organism evidence="9 10">
    <name type="scientific">Catenaria anguillulae PL171</name>
    <dbReference type="NCBI Taxonomy" id="765915"/>
    <lineage>
        <taxon>Eukaryota</taxon>
        <taxon>Fungi</taxon>
        <taxon>Fungi incertae sedis</taxon>
        <taxon>Blastocladiomycota</taxon>
        <taxon>Blastocladiomycetes</taxon>
        <taxon>Blastocladiales</taxon>
        <taxon>Catenariaceae</taxon>
        <taxon>Catenaria</taxon>
    </lineage>
</organism>
<comment type="caution">
    <text evidence="9">The sequence shown here is derived from an EMBL/GenBank/DDBJ whole genome shotgun (WGS) entry which is preliminary data.</text>
</comment>
<reference evidence="9 10" key="1">
    <citation type="submission" date="2016-07" db="EMBL/GenBank/DDBJ databases">
        <title>Pervasive Adenine N6-methylation of Active Genes in Fungi.</title>
        <authorList>
            <consortium name="DOE Joint Genome Institute"/>
            <person name="Mondo S.J."/>
            <person name="Dannebaum R.O."/>
            <person name="Kuo R.C."/>
            <person name="Labutti K."/>
            <person name="Haridas S."/>
            <person name="Kuo A."/>
            <person name="Salamov A."/>
            <person name="Ahrendt S.R."/>
            <person name="Lipzen A."/>
            <person name="Sullivan W."/>
            <person name="Andreopoulos W.B."/>
            <person name="Clum A."/>
            <person name="Lindquist E."/>
            <person name="Daum C."/>
            <person name="Ramamoorthy G.K."/>
            <person name="Gryganskyi A."/>
            <person name="Culley D."/>
            <person name="Magnuson J.K."/>
            <person name="James T.Y."/>
            <person name="O'Malley M.A."/>
            <person name="Stajich J.E."/>
            <person name="Spatafora J.W."/>
            <person name="Visel A."/>
            <person name="Grigoriev I.V."/>
        </authorList>
    </citation>
    <scope>NUCLEOTIDE SEQUENCE [LARGE SCALE GENOMIC DNA]</scope>
    <source>
        <strain evidence="9 10">PL171</strain>
    </source>
</reference>
<dbReference type="SUPFAM" id="SSF48317">
    <property type="entry name" value="Acid phosphatase/Vanadium-dependent haloperoxidase"/>
    <property type="match status" value="1"/>
</dbReference>
<evidence type="ECO:0000313" key="10">
    <source>
        <dbReference type="Proteomes" id="UP000193411"/>
    </source>
</evidence>
<feature type="chain" id="PRO_5013118920" evidence="7">
    <location>
        <begin position="19"/>
        <end position="318"/>
    </location>
</feature>
<proteinExistence type="inferred from homology"/>
<evidence type="ECO:0000256" key="7">
    <source>
        <dbReference type="SAM" id="SignalP"/>
    </source>
</evidence>
<dbReference type="PANTHER" id="PTHR10165">
    <property type="entry name" value="LIPID PHOSPHATE PHOSPHATASE"/>
    <property type="match status" value="1"/>
</dbReference>
<keyword evidence="9" id="KW-0560">Oxidoreductase</keyword>
<dbReference type="PANTHER" id="PTHR10165:SF35">
    <property type="entry name" value="RE23632P"/>
    <property type="match status" value="1"/>
</dbReference>
<evidence type="ECO:0000256" key="2">
    <source>
        <dbReference type="ARBA" id="ARBA00008816"/>
    </source>
</evidence>
<evidence type="ECO:0000313" key="9">
    <source>
        <dbReference type="EMBL" id="ORZ31983.1"/>
    </source>
</evidence>
<feature type="signal peptide" evidence="7">
    <location>
        <begin position="1"/>
        <end position="18"/>
    </location>
</feature>
<dbReference type="OrthoDB" id="8907274at2759"/>
<feature type="transmembrane region" description="Helical" evidence="6">
    <location>
        <begin position="180"/>
        <end position="200"/>
    </location>
</feature>
<keyword evidence="4 6" id="KW-1133">Transmembrane helix</keyword>
<dbReference type="GO" id="GO:0004601">
    <property type="term" value="F:peroxidase activity"/>
    <property type="evidence" value="ECO:0007669"/>
    <property type="project" value="UniProtKB-KW"/>
</dbReference>
<feature type="non-terminal residue" evidence="9">
    <location>
        <position position="318"/>
    </location>
</feature>
<dbReference type="SMART" id="SM00014">
    <property type="entry name" value="acidPPc"/>
    <property type="match status" value="1"/>
</dbReference>
<dbReference type="GO" id="GO:0046839">
    <property type="term" value="P:phospholipid dephosphorylation"/>
    <property type="evidence" value="ECO:0007669"/>
    <property type="project" value="TreeGrafter"/>
</dbReference>
<dbReference type="STRING" id="765915.A0A1Y2HE62"/>
<keyword evidence="3 6" id="KW-0812">Transmembrane</keyword>
<gene>
    <name evidence="9" type="ORF">BCR44DRAFT_36911</name>
</gene>
<dbReference type="AlphaFoldDB" id="A0A1Y2HE62"/>
<dbReference type="GO" id="GO:0016020">
    <property type="term" value="C:membrane"/>
    <property type="evidence" value="ECO:0007669"/>
    <property type="project" value="UniProtKB-SubCell"/>
</dbReference>
<comment type="subcellular location">
    <subcellularLocation>
        <location evidence="1">Membrane</location>
        <topology evidence="1">Multi-pass membrane protein</topology>
    </subcellularLocation>
</comment>
<dbReference type="Pfam" id="PF01569">
    <property type="entry name" value="PAP2"/>
    <property type="match status" value="1"/>
</dbReference>
<evidence type="ECO:0000256" key="3">
    <source>
        <dbReference type="ARBA" id="ARBA00022692"/>
    </source>
</evidence>
<dbReference type="InterPro" id="IPR036938">
    <property type="entry name" value="PAP2/HPO_sf"/>
</dbReference>